<accession>A0ABS4KNV3</accession>
<dbReference type="EMBL" id="JAGGLI010000042">
    <property type="protein sequence ID" value="MBP2028816.1"/>
    <property type="molecule type" value="Genomic_DNA"/>
</dbReference>
<sequence>MKIYAIGDLHLSKSSNKPMDIFGWIGYKEKIFEDWNLKVADEDLVIIAGDTSWAISLDEAKADLDEIEALPGKKIVIKGNHDYWWASLSKMNKLYESITFLHNTAYEFGDYVISGTRGWICPNETKFEEADQKIYEREAQRLKNSLEAALKFKDKEIIGVLHYPPTNDKFENSMFTNLFKEYNVHKVVYGHLHGQEAFKLGLQGELDSIEYHLVSCDYLDFKIKRIA</sequence>
<gene>
    <name evidence="2" type="ORF">J2Z35_002653</name>
</gene>
<proteinExistence type="predicted"/>
<dbReference type="InterPro" id="IPR051158">
    <property type="entry name" value="Metallophosphoesterase_sf"/>
</dbReference>
<dbReference type="RefSeq" id="WP_209661876.1">
    <property type="nucleotide sequence ID" value="NZ_JAGGLI010000042.1"/>
</dbReference>
<dbReference type="InterPro" id="IPR029052">
    <property type="entry name" value="Metallo-depent_PP-like"/>
</dbReference>
<dbReference type="PANTHER" id="PTHR31302:SF22">
    <property type="entry name" value="PHOSPHOESTERASE"/>
    <property type="match status" value="1"/>
</dbReference>
<dbReference type="InterPro" id="IPR004843">
    <property type="entry name" value="Calcineurin-like_PHP"/>
</dbReference>
<name>A0ABS4KNV3_9FIRM</name>
<feature type="domain" description="Calcineurin-like phosphoesterase" evidence="1">
    <location>
        <begin position="1"/>
        <end position="194"/>
    </location>
</feature>
<dbReference type="PIRSF" id="PIRSF033094">
    <property type="entry name" value="Pesterase_CT488"/>
    <property type="match status" value="1"/>
</dbReference>
<keyword evidence="3" id="KW-1185">Reference proteome</keyword>
<dbReference type="SUPFAM" id="SSF56300">
    <property type="entry name" value="Metallo-dependent phosphatases"/>
    <property type="match status" value="1"/>
</dbReference>
<dbReference type="PANTHER" id="PTHR31302">
    <property type="entry name" value="TRANSMEMBRANE PROTEIN WITH METALLOPHOSPHOESTERASE DOMAIN-RELATED"/>
    <property type="match status" value="1"/>
</dbReference>
<evidence type="ECO:0000259" key="1">
    <source>
        <dbReference type="Pfam" id="PF00149"/>
    </source>
</evidence>
<dbReference type="Gene3D" id="3.60.21.10">
    <property type="match status" value="1"/>
</dbReference>
<evidence type="ECO:0000313" key="2">
    <source>
        <dbReference type="EMBL" id="MBP2028816.1"/>
    </source>
</evidence>
<organism evidence="2 3">
    <name type="scientific">Acetoanaerobium pronyense</name>
    <dbReference type="NCBI Taxonomy" id="1482736"/>
    <lineage>
        <taxon>Bacteria</taxon>
        <taxon>Bacillati</taxon>
        <taxon>Bacillota</taxon>
        <taxon>Clostridia</taxon>
        <taxon>Peptostreptococcales</taxon>
        <taxon>Filifactoraceae</taxon>
        <taxon>Acetoanaerobium</taxon>
    </lineage>
</organism>
<evidence type="ECO:0000313" key="3">
    <source>
        <dbReference type="Proteomes" id="UP001314903"/>
    </source>
</evidence>
<protein>
    <submittedName>
        <fullName evidence="2">Phosphohydrolase</fullName>
    </submittedName>
</protein>
<reference evidence="2 3" key="1">
    <citation type="submission" date="2021-03" db="EMBL/GenBank/DDBJ databases">
        <title>Genomic Encyclopedia of Type Strains, Phase IV (KMG-IV): sequencing the most valuable type-strain genomes for metagenomic binning, comparative biology and taxonomic classification.</title>
        <authorList>
            <person name="Goeker M."/>
        </authorList>
    </citation>
    <scope>NUCLEOTIDE SEQUENCE [LARGE SCALE GENOMIC DNA]</scope>
    <source>
        <strain evidence="2 3">DSM 27512</strain>
    </source>
</reference>
<dbReference type="Pfam" id="PF00149">
    <property type="entry name" value="Metallophos"/>
    <property type="match status" value="1"/>
</dbReference>
<dbReference type="InterPro" id="IPR014578">
    <property type="entry name" value="Pesterase_CT488"/>
</dbReference>
<comment type="caution">
    <text evidence="2">The sequence shown here is derived from an EMBL/GenBank/DDBJ whole genome shotgun (WGS) entry which is preliminary data.</text>
</comment>
<dbReference type="Proteomes" id="UP001314903">
    <property type="component" value="Unassembled WGS sequence"/>
</dbReference>